<dbReference type="Pfam" id="PF05199">
    <property type="entry name" value="GMC_oxred_C"/>
    <property type="match status" value="1"/>
</dbReference>
<dbReference type="GO" id="GO:0050660">
    <property type="term" value="F:flavin adenine dinucleotide binding"/>
    <property type="evidence" value="ECO:0007669"/>
    <property type="project" value="InterPro"/>
</dbReference>
<dbReference type="EMBL" id="PVWQ01000014">
    <property type="protein sequence ID" value="RDW64408.1"/>
    <property type="molecule type" value="Genomic_DNA"/>
</dbReference>
<dbReference type="PANTHER" id="PTHR11552">
    <property type="entry name" value="GLUCOSE-METHANOL-CHOLINE GMC OXIDOREDUCTASE"/>
    <property type="match status" value="1"/>
</dbReference>
<dbReference type="InterPro" id="IPR036188">
    <property type="entry name" value="FAD/NAD-bd_sf"/>
</dbReference>
<evidence type="ECO:0000256" key="1">
    <source>
        <dbReference type="ARBA" id="ARBA00010790"/>
    </source>
</evidence>
<reference evidence="3 4" key="1">
    <citation type="journal article" date="2018" name="IMA Fungus">
        <title>IMA Genome-F 9: Draft genome sequence of Annulohypoxylon stygium, Aspergillus mulundensis, Berkeleyomyces basicola (syn. Thielaviopsis basicola), Ceratocystis smalleyi, two Cercospora beticola strains, Coleophoma cylindrospora, Fusarium fracticaudum, Phialophora cf. hyalina, and Morchella septimelata.</title>
        <authorList>
            <person name="Wingfield B.D."/>
            <person name="Bills G.F."/>
            <person name="Dong Y."/>
            <person name="Huang W."/>
            <person name="Nel W.J."/>
            <person name="Swalarsk-Parry B.S."/>
            <person name="Vaghefi N."/>
            <person name="Wilken P.M."/>
            <person name="An Z."/>
            <person name="de Beer Z.W."/>
            <person name="De Vos L."/>
            <person name="Chen L."/>
            <person name="Duong T.A."/>
            <person name="Gao Y."/>
            <person name="Hammerbacher A."/>
            <person name="Kikkert J.R."/>
            <person name="Li Y."/>
            <person name="Li H."/>
            <person name="Li K."/>
            <person name="Li Q."/>
            <person name="Liu X."/>
            <person name="Ma X."/>
            <person name="Naidoo K."/>
            <person name="Pethybridge S.J."/>
            <person name="Sun J."/>
            <person name="Steenkamp E.T."/>
            <person name="van der Nest M.A."/>
            <person name="van Wyk S."/>
            <person name="Wingfield M.J."/>
            <person name="Xiong C."/>
            <person name="Yue Q."/>
            <person name="Zhang X."/>
        </authorList>
    </citation>
    <scope>NUCLEOTIDE SEQUENCE [LARGE SCALE GENOMIC DNA]</scope>
    <source>
        <strain evidence="3 4">DSM 5745</strain>
    </source>
</reference>
<accession>A0A3D8QRV6</accession>
<gene>
    <name evidence="3" type="ORF">DSM5745_09819</name>
</gene>
<evidence type="ECO:0000259" key="2">
    <source>
        <dbReference type="Pfam" id="PF05199"/>
    </source>
</evidence>
<dbReference type="AlphaFoldDB" id="A0A3D8QRV6"/>
<evidence type="ECO:0000313" key="3">
    <source>
        <dbReference type="EMBL" id="RDW64408.1"/>
    </source>
</evidence>
<dbReference type="InterPro" id="IPR012132">
    <property type="entry name" value="GMC_OxRdtase"/>
</dbReference>
<name>A0A3D8QRV6_9EURO</name>
<organism evidence="3 4">
    <name type="scientific">Aspergillus mulundensis</name>
    <dbReference type="NCBI Taxonomy" id="1810919"/>
    <lineage>
        <taxon>Eukaryota</taxon>
        <taxon>Fungi</taxon>
        <taxon>Dikarya</taxon>
        <taxon>Ascomycota</taxon>
        <taxon>Pezizomycotina</taxon>
        <taxon>Eurotiomycetes</taxon>
        <taxon>Eurotiomycetidae</taxon>
        <taxon>Eurotiales</taxon>
        <taxon>Aspergillaceae</taxon>
        <taxon>Aspergillus</taxon>
        <taxon>Aspergillus subgen. Nidulantes</taxon>
    </lineage>
</organism>
<comment type="caution">
    <text evidence="3">The sequence shown here is derived from an EMBL/GenBank/DDBJ whole genome shotgun (WGS) entry which is preliminary data.</text>
</comment>
<protein>
    <recommendedName>
        <fullName evidence="2">Glucose-methanol-choline oxidoreductase C-terminal domain-containing protein</fullName>
    </recommendedName>
</protein>
<evidence type="ECO:0000313" key="4">
    <source>
        <dbReference type="Proteomes" id="UP000256690"/>
    </source>
</evidence>
<comment type="similarity">
    <text evidence="1">Belongs to the GMC oxidoreductase family.</text>
</comment>
<dbReference type="Proteomes" id="UP000256690">
    <property type="component" value="Unassembled WGS sequence"/>
</dbReference>
<sequence length="142" mass="15757">MPLINSHLFDKETVSGDADELDLQAVYEGMEFSRDIFDNLIPLDRDFSKTWPGRENVSGEAQMKDFVKQEAWGHHACCTAAIGEDGDEMAVLDADFRVRGVDGLRVVDASVFPTIPGFYIVLPVYMVSEKAADVILADAGRW</sequence>
<dbReference type="OrthoDB" id="269227at2759"/>
<dbReference type="PANTHER" id="PTHR11552:SF213">
    <property type="entry name" value="DEHYDROGENASE, PUTATIVE-RELATED"/>
    <property type="match status" value="1"/>
</dbReference>
<proteinExistence type="inferred from homology"/>
<dbReference type="InterPro" id="IPR007867">
    <property type="entry name" value="GMC_OxRtase_C"/>
</dbReference>
<dbReference type="RefSeq" id="XP_026599567.1">
    <property type="nucleotide sequence ID" value="XM_026751835.1"/>
</dbReference>
<dbReference type="GeneID" id="38120189"/>
<dbReference type="SUPFAM" id="SSF51905">
    <property type="entry name" value="FAD/NAD(P)-binding domain"/>
    <property type="match status" value="1"/>
</dbReference>
<dbReference type="Gene3D" id="3.50.50.60">
    <property type="entry name" value="FAD/NAD(P)-binding domain"/>
    <property type="match status" value="1"/>
</dbReference>
<dbReference type="STRING" id="1810919.A0A3D8QRV6"/>
<feature type="domain" description="Glucose-methanol-choline oxidoreductase C-terminal" evidence="2">
    <location>
        <begin position="13"/>
        <end position="127"/>
    </location>
</feature>
<dbReference type="GO" id="GO:0016614">
    <property type="term" value="F:oxidoreductase activity, acting on CH-OH group of donors"/>
    <property type="evidence" value="ECO:0007669"/>
    <property type="project" value="InterPro"/>
</dbReference>
<dbReference type="Gene3D" id="3.30.560.10">
    <property type="entry name" value="Glucose Oxidase, domain 3"/>
    <property type="match status" value="1"/>
</dbReference>
<keyword evidence="4" id="KW-1185">Reference proteome</keyword>